<proteinExistence type="inferred from homology"/>
<sequence>MLRLYLILAAILNSSYGANILGLMGAPAHSHFQFNSAIMHELARRGHNVTVLAIDVPKPGQKIPENVHYIHLENIYKHMYEQNKGGANLSIENWIGKSGLKGISIFYEFCMHISKGTVTSKGFHELLNYPDNFKVDVVLYDYTKGSILLGFLEKFNNPPLIGVTAFLNPPITSDLVGNQMFPSYIPHWVTAYDVDMSFFERVHNSLIYIYEYLFRTFVLTPHYDKILRPFYPKGTPYLGDLEKRTVLTLVNTNPAINYAESLPPNVIEVGDYRLQNQRLSRKKFKISWTILKMEQFTFPLELIDIFGHSKLKVFITHSGALSTQEAIWFGIPMIGMALFVDQPRNLNKCVLNGVAAKLDFFNLSVKVLKDTILKVAEDSTFAENVRERSRLYRDQPMKPLDKAIWWIEYVIRNPKANHLRSPAVHMNIFSSRSLDVIAFFIVLFVIFVMMVIFLIQCFCKLSKTKVKIN</sequence>
<keyword evidence="4" id="KW-0812">Transmembrane</keyword>
<dbReference type="HOGENOM" id="CLU_012949_3_2_1"/>
<accession>T1GNM6</accession>
<keyword evidence="7" id="KW-1185">Reference proteome</keyword>
<dbReference type="EnsemblMetazoa" id="MESCA005184-RA">
    <property type="protein sequence ID" value="MESCA005184-PA"/>
    <property type="gene ID" value="MESCA005184"/>
</dbReference>
<keyword evidence="3" id="KW-0808">Transferase</keyword>
<dbReference type="PANTHER" id="PTHR48043">
    <property type="entry name" value="EG:EG0003.4 PROTEIN-RELATED"/>
    <property type="match status" value="1"/>
</dbReference>
<dbReference type="Gene3D" id="3.40.50.2000">
    <property type="entry name" value="Glycogen Phosphorylase B"/>
    <property type="match status" value="1"/>
</dbReference>
<dbReference type="AlphaFoldDB" id="T1GNM6"/>
<comment type="similarity">
    <text evidence="1">Belongs to the UDP-glycosyltransferase family.</text>
</comment>
<reference evidence="6" key="2">
    <citation type="submission" date="2015-06" db="UniProtKB">
        <authorList>
            <consortium name="EnsemblMetazoa"/>
        </authorList>
    </citation>
    <scope>IDENTIFICATION</scope>
</reference>
<dbReference type="OMA" id="RQLPDYH"/>
<evidence type="ECO:0000256" key="5">
    <source>
        <dbReference type="SAM" id="SignalP"/>
    </source>
</evidence>
<keyword evidence="4" id="KW-1133">Transmembrane helix</keyword>
<feature type="chain" id="PRO_5004588405" description="UDP-glucuronosyltransferase" evidence="5">
    <location>
        <begin position="18"/>
        <end position="469"/>
    </location>
</feature>
<evidence type="ECO:0000313" key="6">
    <source>
        <dbReference type="EnsemblMetazoa" id="MESCA005184-PA"/>
    </source>
</evidence>
<feature type="signal peptide" evidence="5">
    <location>
        <begin position="1"/>
        <end position="17"/>
    </location>
</feature>
<evidence type="ECO:0000256" key="1">
    <source>
        <dbReference type="ARBA" id="ARBA00009995"/>
    </source>
</evidence>
<organism evidence="6 7">
    <name type="scientific">Megaselia scalaris</name>
    <name type="common">Humpbacked fly</name>
    <name type="synonym">Phora scalaris</name>
    <dbReference type="NCBI Taxonomy" id="36166"/>
    <lineage>
        <taxon>Eukaryota</taxon>
        <taxon>Metazoa</taxon>
        <taxon>Ecdysozoa</taxon>
        <taxon>Arthropoda</taxon>
        <taxon>Hexapoda</taxon>
        <taxon>Insecta</taxon>
        <taxon>Pterygota</taxon>
        <taxon>Neoptera</taxon>
        <taxon>Endopterygota</taxon>
        <taxon>Diptera</taxon>
        <taxon>Brachycera</taxon>
        <taxon>Muscomorpha</taxon>
        <taxon>Platypezoidea</taxon>
        <taxon>Phoridae</taxon>
        <taxon>Megaseliini</taxon>
        <taxon>Megaselia</taxon>
    </lineage>
</organism>
<keyword evidence="2" id="KW-0328">Glycosyltransferase</keyword>
<keyword evidence="5" id="KW-0732">Signal</keyword>
<dbReference type="EMBL" id="CAQQ02083990">
    <property type="status" value="NOT_ANNOTATED_CDS"/>
    <property type="molecule type" value="Genomic_DNA"/>
</dbReference>
<dbReference type="SUPFAM" id="SSF53756">
    <property type="entry name" value="UDP-Glycosyltransferase/glycogen phosphorylase"/>
    <property type="match status" value="1"/>
</dbReference>
<dbReference type="InterPro" id="IPR002213">
    <property type="entry name" value="UDP_glucos_trans"/>
</dbReference>
<dbReference type="CDD" id="cd03784">
    <property type="entry name" value="GT1_Gtf-like"/>
    <property type="match status" value="1"/>
</dbReference>
<dbReference type="Proteomes" id="UP000015102">
    <property type="component" value="Unassembled WGS sequence"/>
</dbReference>
<dbReference type="PANTHER" id="PTHR48043:SF159">
    <property type="entry name" value="EG:EG0003.4 PROTEIN-RELATED"/>
    <property type="match status" value="1"/>
</dbReference>
<evidence type="ECO:0000313" key="7">
    <source>
        <dbReference type="Proteomes" id="UP000015102"/>
    </source>
</evidence>
<evidence type="ECO:0000256" key="2">
    <source>
        <dbReference type="ARBA" id="ARBA00022676"/>
    </source>
</evidence>
<evidence type="ECO:0000256" key="3">
    <source>
        <dbReference type="ARBA" id="ARBA00022679"/>
    </source>
</evidence>
<evidence type="ECO:0000256" key="4">
    <source>
        <dbReference type="SAM" id="Phobius"/>
    </source>
</evidence>
<dbReference type="GO" id="GO:0008194">
    <property type="term" value="F:UDP-glycosyltransferase activity"/>
    <property type="evidence" value="ECO:0007669"/>
    <property type="project" value="InterPro"/>
</dbReference>
<keyword evidence="4" id="KW-0472">Membrane</keyword>
<name>T1GNM6_MEGSC</name>
<evidence type="ECO:0008006" key="8">
    <source>
        <dbReference type="Google" id="ProtNLM"/>
    </source>
</evidence>
<protein>
    <recommendedName>
        <fullName evidence="8">UDP-glucuronosyltransferase</fullName>
    </recommendedName>
</protein>
<dbReference type="Pfam" id="PF00201">
    <property type="entry name" value="UDPGT"/>
    <property type="match status" value="2"/>
</dbReference>
<feature type="transmembrane region" description="Helical" evidence="4">
    <location>
        <begin position="436"/>
        <end position="459"/>
    </location>
</feature>
<reference evidence="7" key="1">
    <citation type="submission" date="2013-02" db="EMBL/GenBank/DDBJ databases">
        <authorList>
            <person name="Hughes D."/>
        </authorList>
    </citation>
    <scope>NUCLEOTIDE SEQUENCE</scope>
    <source>
        <strain>Durham</strain>
        <strain evidence="7">NC isolate 2 -- Noor lab</strain>
    </source>
</reference>
<dbReference type="InterPro" id="IPR050271">
    <property type="entry name" value="UDP-glycosyltransferase"/>
</dbReference>
<dbReference type="STRING" id="36166.T1GNM6"/>